<dbReference type="SUPFAM" id="SSF56112">
    <property type="entry name" value="Protein kinase-like (PK-like)"/>
    <property type="match status" value="1"/>
</dbReference>
<evidence type="ECO:0000256" key="1">
    <source>
        <dbReference type="ARBA" id="ARBA00012513"/>
    </source>
</evidence>
<organism evidence="7 8">
    <name type="scientific">Glarea lozoyensis (strain ATCC 20868 / MF5171)</name>
    <dbReference type="NCBI Taxonomy" id="1116229"/>
    <lineage>
        <taxon>Eukaryota</taxon>
        <taxon>Fungi</taxon>
        <taxon>Dikarya</taxon>
        <taxon>Ascomycota</taxon>
        <taxon>Pezizomycotina</taxon>
        <taxon>Leotiomycetes</taxon>
        <taxon>Helotiales</taxon>
        <taxon>Helotiaceae</taxon>
        <taxon>Glarea</taxon>
    </lineage>
</organism>
<proteinExistence type="predicted"/>
<evidence type="ECO:0000256" key="4">
    <source>
        <dbReference type="ARBA" id="ARBA00022777"/>
    </source>
</evidence>
<feature type="domain" description="Protein kinase" evidence="6">
    <location>
        <begin position="1"/>
        <end position="324"/>
    </location>
</feature>
<dbReference type="AlphaFoldDB" id="S3DFY4"/>
<evidence type="ECO:0000259" key="6">
    <source>
        <dbReference type="PROSITE" id="PS50011"/>
    </source>
</evidence>
<evidence type="ECO:0000256" key="3">
    <source>
        <dbReference type="ARBA" id="ARBA00022741"/>
    </source>
</evidence>
<dbReference type="OrthoDB" id="4062651at2759"/>
<evidence type="ECO:0000256" key="5">
    <source>
        <dbReference type="ARBA" id="ARBA00022840"/>
    </source>
</evidence>
<keyword evidence="4 7" id="KW-0418">Kinase</keyword>
<dbReference type="PROSITE" id="PS50011">
    <property type="entry name" value="PROTEIN_KINASE_DOM"/>
    <property type="match status" value="1"/>
</dbReference>
<gene>
    <name evidence="7" type="ORF">GLAREA_03868</name>
</gene>
<dbReference type="PANTHER" id="PTHR43671">
    <property type="entry name" value="SERINE/THREONINE-PROTEIN KINASE NEK"/>
    <property type="match status" value="1"/>
</dbReference>
<dbReference type="KEGG" id="glz:GLAREA_03868"/>
<sequence length="357" mass="40539">MYNLDAKGQIHEKLSKQDSKHIVRLIKKGAPIEPNEATGLVDVGDPKDWEGKTKRLLTVYCGLGDMKRLIQSRQKLHSDLWGVRDKSHDKIPKEDPGLPFDELTLWRFFDCLADGIAVMSNGHEWVYNPNSKEPTPKVELAPGTQWVPIVHFDIKPANSHDTAHPHTPILKIGCFGHSHQIPHSLKPRITRSKRDLGWDYKKLGSATFQTPEQMNSGWDNLKSNTTNLRDSQVAGIYGSHTNVWQVGLVMHHLALTRTYLNMNPFEPDFKIGGDDARGRTYGPRLRTTTYSDELKSLIFECLYEIPTNLPTTAELKQRIGQGIIRRIHRISEDLGIAVSQDLERNKSEKLVAQYVQT</sequence>
<dbReference type="Proteomes" id="UP000016922">
    <property type="component" value="Unassembled WGS sequence"/>
</dbReference>
<dbReference type="HOGENOM" id="CLU_776231_0_0_1"/>
<evidence type="ECO:0000256" key="2">
    <source>
        <dbReference type="ARBA" id="ARBA00022679"/>
    </source>
</evidence>
<accession>S3DFY4</accession>
<keyword evidence="8" id="KW-1185">Reference proteome</keyword>
<evidence type="ECO:0000313" key="8">
    <source>
        <dbReference type="Proteomes" id="UP000016922"/>
    </source>
</evidence>
<keyword evidence="5" id="KW-0067">ATP-binding</keyword>
<dbReference type="GO" id="GO:0005524">
    <property type="term" value="F:ATP binding"/>
    <property type="evidence" value="ECO:0007669"/>
    <property type="project" value="UniProtKB-KW"/>
</dbReference>
<dbReference type="GO" id="GO:0004674">
    <property type="term" value="F:protein serine/threonine kinase activity"/>
    <property type="evidence" value="ECO:0007669"/>
    <property type="project" value="UniProtKB-EC"/>
</dbReference>
<name>S3DFY4_GLAL2</name>
<dbReference type="EMBL" id="KE145363">
    <property type="protein sequence ID" value="EPE30901.1"/>
    <property type="molecule type" value="Genomic_DNA"/>
</dbReference>
<keyword evidence="2" id="KW-0808">Transferase</keyword>
<protein>
    <recommendedName>
        <fullName evidence="1">non-specific serine/threonine protein kinase</fullName>
        <ecNumber evidence="1">2.7.11.1</ecNumber>
    </recommendedName>
</protein>
<dbReference type="RefSeq" id="XP_008082312.1">
    <property type="nucleotide sequence ID" value="XM_008084121.1"/>
</dbReference>
<dbReference type="EC" id="2.7.11.1" evidence="1"/>
<dbReference type="Gene3D" id="1.10.510.10">
    <property type="entry name" value="Transferase(Phosphotransferase) domain 1"/>
    <property type="match status" value="1"/>
</dbReference>
<reference evidence="7 8" key="1">
    <citation type="journal article" date="2013" name="BMC Genomics">
        <title>Genomics-driven discovery of the pneumocandin biosynthetic gene cluster in the fungus Glarea lozoyensis.</title>
        <authorList>
            <person name="Chen L."/>
            <person name="Yue Q."/>
            <person name="Zhang X."/>
            <person name="Xiang M."/>
            <person name="Wang C."/>
            <person name="Li S."/>
            <person name="Che Y."/>
            <person name="Ortiz-Lopez F.J."/>
            <person name="Bills G.F."/>
            <person name="Liu X."/>
            <person name="An Z."/>
        </authorList>
    </citation>
    <scope>NUCLEOTIDE SEQUENCE [LARGE SCALE GENOMIC DNA]</scope>
    <source>
        <strain evidence="8">ATCC 20868 / MF5171</strain>
    </source>
</reference>
<dbReference type="GeneID" id="19462923"/>
<dbReference type="PANTHER" id="PTHR43671:SF13">
    <property type="entry name" value="SERINE_THREONINE-PROTEIN KINASE NEK2"/>
    <property type="match status" value="1"/>
</dbReference>
<dbReference type="InterPro" id="IPR011009">
    <property type="entry name" value="Kinase-like_dom_sf"/>
</dbReference>
<evidence type="ECO:0000313" key="7">
    <source>
        <dbReference type="EMBL" id="EPE30901.1"/>
    </source>
</evidence>
<dbReference type="InterPro" id="IPR000719">
    <property type="entry name" value="Prot_kinase_dom"/>
</dbReference>
<keyword evidence="3" id="KW-0547">Nucleotide-binding</keyword>
<dbReference type="eggNOG" id="KOG0591">
    <property type="taxonomic scope" value="Eukaryota"/>
</dbReference>
<dbReference type="InterPro" id="IPR050660">
    <property type="entry name" value="NEK_Ser/Thr_kinase"/>
</dbReference>